<feature type="domain" description="PTS EIIB type-2" evidence="7">
    <location>
        <begin position="406"/>
        <end position="496"/>
    </location>
</feature>
<dbReference type="PANTHER" id="PTHR30185">
    <property type="entry name" value="CRYPTIC BETA-GLUCOSIDE BGL OPERON ANTITERMINATOR"/>
    <property type="match status" value="1"/>
</dbReference>
<keyword evidence="5" id="KW-0804">Transcription</keyword>
<feature type="domain" description="PRD" evidence="8">
    <location>
        <begin position="294"/>
        <end position="401"/>
    </location>
</feature>
<dbReference type="GO" id="GO:0006355">
    <property type="term" value="P:regulation of DNA-templated transcription"/>
    <property type="evidence" value="ECO:0007669"/>
    <property type="project" value="InterPro"/>
</dbReference>
<dbReference type="PROSITE" id="PS51099">
    <property type="entry name" value="PTS_EIIB_TYPE_2"/>
    <property type="match status" value="1"/>
</dbReference>
<dbReference type="EMBL" id="LK933316">
    <property type="protein sequence ID" value="CDT65220.1"/>
    <property type="molecule type" value="Genomic_DNA"/>
</dbReference>
<dbReference type="SUPFAM" id="SSF63520">
    <property type="entry name" value="PTS-regulatory domain, PRD"/>
    <property type="match status" value="2"/>
</dbReference>
<keyword evidence="4" id="KW-0010">Activator</keyword>
<evidence type="ECO:0000256" key="4">
    <source>
        <dbReference type="ARBA" id="ARBA00023159"/>
    </source>
</evidence>
<evidence type="ECO:0000313" key="10">
    <source>
        <dbReference type="EMBL" id="CDS88470.1"/>
    </source>
</evidence>
<dbReference type="Proteomes" id="UP000878956">
    <property type="component" value="Unassembled WGS sequence"/>
</dbReference>
<dbReference type="AlphaFoldDB" id="A0A069ATY7"/>
<dbReference type="InterPro" id="IPR050661">
    <property type="entry name" value="BglG_antiterminators"/>
</dbReference>
<dbReference type="InterPro" id="IPR013196">
    <property type="entry name" value="HTH_11"/>
</dbReference>
<dbReference type="InterPro" id="IPR013011">
    <property type="entry name" value="PTS_EIIB_2"/>
</dbReference>
<accession>A0A069ATY7</accession>
<reference evidence="13 14" key="2">
    <citation type="submission" date="2017-02" db="EMBL/GenBank/DDBJ databases">
        <authorList>
            <consortium name="Pathogen Informatics"/>
        </authorList>
    </citation>
    <scope>NUCLEOTIDE SEQUENCE [LARGE SCALE GENOMIC DNA]</scope>
    <source>
        <strain evidence="13 14">VRECD0157</strain>
    </source>
</reference>
<dbReference type="SUPFAM" id="SSF46785">
    <property type="entry name" value="Winged helix' DNA-binding domain"/>
    <property type="match status" value="2"/>
</dbReference>
<dbReference type="EMBL" id="DAEPXK010000062">
    <property type="protein sequence ID" value="HBH1544155.1"/>
    <property type="molecule type" value="Genomic_DNA"/>
</dbReference>
<dbReference type="Pfam" id="PF00874">
    <property type="entry name" value="PRD"/>
    <property type="match status" value="2"/>
</dbReference>
<dbReference type="SUPFAM" id="SSF52794">
    <property type="entry name" value="PTS system IIB component-like"/>
    <property type="match status" value="1"/>
</dbReference>
<dbReference type="PROSITE" id="PS51372">
    <property type="entry name" value="PRD_2"/>
    <property type="match status" value="2"/>
</dbReference>
<dbReference type="Gene3D" id="1.10.10.10">
    <property type="entry name" value="Winged helix-like DNA-binding domain superfamily/Winged helix DNA-binding domain"/>
    <property type="match status" value="2"/>
</dbReference>
<dbReference type="PATRIC" id="fig|1496.897.peg.3169"/>
<dbReference type="InterPro" id="IPR002178">
    <property type="entry name" value="PTS_EIIA_type-2_dom"/>
</dbReference>
<dbReference type="EMBL" id="LK932407">
    <property type="protein sequence ID" value="CDS88470.1"/>
    <property type="molecule type" value="Genomic_DNA"/>
</dbReference>
<evidence type="ECO:0000259" key="6">
    <source>
        <dbReference type="PROSITE" id="PS51094"/>
    </source>
</evidence>
<evidence type="ECO:0000259" key="7">
    <source>
        <dbReference type="PROSITE" id="PS51099"/>
    </source>
</evidence>
<protein>
    <submittedName>
        <fullName evidence="13">Probable licABCH operon regulator</fullName>
    </submittedName>
    <submittedName>
        <fullName evidence="11">Transcription antiterminator</fullName>
    </submittedName>
</protein>
<dbReference type="PROSITE" id="PS51094">
    <property type="entry name" value="PTS_EIIA_TYPE_2"/>
    <property type="match status" value="1"/>
</dbReference>
<dbReference type="InterPro" id="IPR036390">
    <property type="entry name" value="WH_DNA-bd_sf"/>
</dbReference>
<dbReference type="EMBL" id="FUPS01000005">
    <property type="protein sequence ID" value="SJS31030.1"/>
    <property type="molecule type" value="Genomic_DNA"/>
</dbReference>
<evidence type="ECO:0000256" key="2">
    <source>
        <dbReference type="ARBA" id="ARBA00022737"/>
    </source>
</evidence>
<feature type="domain" description="PRD" evidence="8">
    <location>
        <begin position="186"/>
        <end position="291"/>
    </location>
</feature>
<dbReference type="GO" id="GO:0008982">
    <property type="term" value="F:protein-N(PI)-phosphohistidine-sugar phosphotransferase activity"/>
    <property type="evidence" value="ECO:0007669"/>
    <property type="project" value="InterPro"/>
</dbReference>
<keyword evidence="1" id="KW-0808">Transferase</keyword>
<reference evidence="11" key="1">
    <citation type="submission" date="2014-07" db="EMBL/GenBank/DDBJ databases">
        <authorList>
            <person name="Monot Marc"/>
        </authorList>
    </citation>
    <scope>NUCLEOTIDE SEQUENCE</scope>
    <source>
        <strain evidence="11">7032989</strain>
        <strain evidence="10">7032994</strain>
    </source>
</reference>
<reference evidence="12" key="4">
    <citation type="submission" date="2021-06" db="EMBL/GenBank/DDBJ databases">
        <authorList>
            <consortium name="NCBI Pathogen Detection Project"/>
        </authorList>
    </citation>
    <scope>NUCLEOTIDE SEQUENCE</scope>
    <source>
        <strain evidence="12">HN1000</strain>
    </source>
</reference>
<dbReference type="InterPro" id="IPR036634">
    <property type="entry name" value="PRD_sf"/>
</dbReference>
<evidence type="ECO:0000256" key="1">
    <source>
        <dbReference type="ARBA" id="ARBA00022679"/>
    </source>
</evidence>
<evidence type="ECO:0000256" key="5">
    <source>
        <dbReference type="ARBA" id="ARBA00023163"/>
    </source>
</evidence>
<dbReference type="Pfam" id="PF00359">
    <property type="entry name" value="PTS_EIIA_2"/>
    <property type="match status" value="1"/>
</dbReference>
<evidence type="ECO:0000313" key="14">
    <source>
        <dbReference type="Proteomes" id="UP000189137"/>
    </source>
</evidence>
<evidence type="ECO:0000313" key="13">
    <source>
        <dbReference type="EMBL" id="SJS31030.1"/>
    </source>
</evidence>
<dbReference type="InterPro" id="IPR011608">
    <property type="entry name" value="PRD"/>
</dbReference>
<feature type="domain" description="PTS EIIA type-2" evidence="6">
    <location>
        <begin position="501"/>
        <end position="641"/>
    </location>
</feature>
<dbReference type="EMBL" id="LK932505">
    <property type="protein sequence ID" value="CDS85172.1"/>
    <property type="molecule type" value="Genomic_DNA"/>
</dbReference>
<dbReference type="PANTHER" id="PTHR30185:SF13">
    <property type="entry name" value="LICABCH OPERON REGULATOR-RELATED"/>
    <property type="match status" value="1"/>
</dbReference>
<dbReference type="Gene3D" id="3.40.930.10">
    <property type="entry name" value="Mannitol-specific EII, Chain A"/>
    <property type="match status" value="1"/>
</dbReference>
<keyword evidence="3" id="KW-0805">Transcription regulation</keyword>
<dbReference type="SUPFAM" id="SSF55804">
    <property type="entry name" value="Phoshotransferase/anion transport protein"/>
    <property type="match status" value="1"/>
</dbReference>
<dbReference type="Gene3D" id="3.40.50.2300">
    <property type="match status" value="1"/>
</dbReference>
<evidence type="ECO:0000313" key="11">
    <source>
        <dbReference type="EMBL" id="CDT65220.1"/>
    </source>
</evidence>
<dbReference type="RefSeq" id="WP_009897770.1">
    <property type="nucleotide sequence ID" value="NZ_AP031492.1"/>
</dbReference>
<name>A0A069ATY7_CLODI</name>
<evidence type="ECO:0000256" key="3">
    <source>
        <dbReference type="ARBA" id="ARBA00023015"/>
    </source>
</evidence>
<evidence type="ECO:0000313" key="12">
    <source>
        <dbReference type="EMBL" id="HBH1544155.1"/>
    </source>
</evidence>
<reference evidence="12" key="3">
    <citation type="journal article" date="2018" name="Genome Biol.">
        <title>SKESA: strategic k-mer extension for scrupulous assemblies.</title>
        <authorList>
            <person name="Souvorov A."/>
            <person name="Agarwala R."/>
            <person name="Lipman D.J."/>
        </authorList>
    </citation>
    <scope>NUCLEOTIDE SEQUENCE</scope>
    <source>
        <strain evidence="12">HN1000</strain>
    </source>
</reference>
<dbReference type="InterPro" id="IPR016152">
    <property type="entry name" value="PTrfase/Anion_transptr"/>
</dbReference>
<gene>
    <name evidence="13" type="primary">licR_7</name>
    <name evidence="11" type="ORF">BN1095_620101</name>
    <name evidence="9" type="ORF">BN1096_520133</name>
    <name evidence="10" type="ORF">BN1097_680051</name>
    <name evidence="12" type="ORF">KRM00_003699</name>
    <name evidence="13" type="ORF">SAMEA3375112_01775</name>
</gene>
<dbReference type="Pfam" id="PF08279">
    <property type="entry name" value="HTH_11"/>
    <property type="match status" value="1"/>
</dbReference>
<organism evidence="11">
    <name type="scientific">Clostridioides difficile</name>
    <name type="common">Peptoclostridium difficile</name>
    <dbReference type="NCBI Taxonomy" id="1496"/>
    <lineage>
        <taxon>Bacteria</taxon>
        <taxon>Bacillati</taxon>
        <taxon>Bacillota</taxon>
        <taxon>Clostridia</taxon>
        <taxon>Peptostreptococcales</taxon>
        <taxon>Peptostreptococcaceae</taxon>
        <taxon>Clostridioides</taxon>
    </lineage>
</organism>
<dbReference type="Gene3D" id="1.10.1790.10">
    <property type="entry name" value="PRD domain"/>
    <property type="match status" value="2"/>
</dbReference>
<dbReference type="InterPro" id="IPR007737">
    <property type="entry name" value="Mga_HTH"/>
</dbReference>
<evidence type="ECO:0000313" key="9">
    <source>
        <dbReference type="EMBL" id="CDS85172.1"/>
    </source>
</evidence>
<evidence type="ECO:0000259" key="8">
    <source>
        <dbReference type="PROSITE" id="PS51372"/>
    </source>
</evidence>
<dbReference type="GO" id="GO:0009401">
    <property type="term" value="P:phosphoenolpyruvate-dependent sugar phosphotransferase system"/>
    <property type="evidence" value="ECO:0007669"/>
    <property type="project" value="InterPro"/>
</dbReference>
<dbReference type="InterPro" id="IPR036095">
    <property type="entry name" value="PTS_EIIB-like_sf"/>
</dbReference>
<keyword evidence="2" id="KW-0677">Repeat</keyword>
<dbReference type="CDD" id="cd00211">
    <property type="entry name" value="PTS_IIA_fru"/>
    <property type="match status" value="1"/>
</dbReference>
<dbReference type="Proteomes" id="UP000189137">
    <property type="component" value="Unassembled WGS sequence"/>
</dbReference>
<dbReference type="InterPro" id="IPR036388">
    <property type="entry name" value="WH-like_DNA-bd_sf"/>
</dbReference>
<sequence length="642" mass="74132">MHKRLLTLFKLLNESDDKITCKTLSNHLKVSERTIRNDITSINGTLEKNGAIIKIKKGEGYYIDILNLALYQQYLALISDDIMDSSEIPDSPIERNQYILKYILYNNTYIKLEDLANSLYVSKFTILNDIKRIKPILSKYNLILVSKPYYGVKVEGKEIDIRRCISNNMINRNFENYIIGITDREIELFNNVDLIELQRVVLSEINKFNINFLDFNLKNFIIHLAITVSRILDGYCLDNVLDVVLTDFQSNTTVENIFNYIESKYTIIISKADRVYLYNHFITKSSLLDNVSNRVDTKIIEYVEEILEVINNQYTFDLRNDSVLFDDLVLHFKSILNSKSYNLNKVNPLINTIKSNYPLAFEITLNAIEKVFKNSIYSLTEDEIGYVSLHIGAGIERFFQSNIKCKNVVLVCGSGYGSSRLLEVQLNKVFHDKINILQCLSFNQFLASELSDVDIIISTIPLNHDSIPIVLVDLKLLKKDIENISKSITNNSHIYSNLLDNFFDKNLFIVNPKIKDKDELIKLMCNKLTQSEIVFPSFAESVFYRESLSSTNIDDFLAIPHPMELSSIRTKICISILDEPIYWSEDSTVKLIMMLAINKDDYIKINSIYDILLKIIHDNDIRDSISNCNDFDNFLSIIKSIV</sequence>
<dbReference type="Pfam" id="PF05043">
    <property type="entry name" value="Mga"/>
    <property type="match status" value="1"/>
</dbReference>
<proteinExistence type="predicted"/>
<dbReference type="CDD" id="cd05568">
    <property type="entry name" value="PTS_IIB_bgl_like"/>
    <property type="match status" value="1"/>
</dbReference>